<dbReference type="RefSeq" id="WP_289269505.1">
    <property type="nucleotide sequence ID" value="NZ_OX365700.1"/>
</dbReference>
<dbReference type="Pfam" id="PF04972">
    <property type="entry name" value="BON"/>
    <property type="match status" value="3"/>
</dbReference>
<organism evidence="2 3">
    <name type="scientific">Nitrospira tepida</name>
    <dbReference type="NCBI Taxonomy" id="2973512"/>
    <lineage>
        <taxon>Bacteria</taxon>
        <taxon>Pseudomonadati</taxon>
        <taxon>Nitrospirota</taxon>
        <taxon>Nitrospiria</taxon>
        <taxon>Nitrospirales</taxon>
        <taxon>Nitrospiraceae</taxon>
        <taxon>Nitrospira</taxon>
    </lineage>
</organism>
<dbReference type="PANTHER" id="PTHR34606:SF15">
    <property type="entry name" value="BON DOMAIN-CONTAINING PROTEIN"/>
    <property type="match status" value="1"/>
</dbReference>
<proteinExistence type="predicted"/>
<dbReference type="InterPro" id="IPR051686">
    <property type="entry name" value="Lipoprotein_DolP"/>
</dbReference>
<keyword evidence="3" id="KW-1185">Reference proteome</keyword>
<dbReference type="Gene3D" id="3.40.1520.20">
    <property type="match status" value="1"/>
</dbReference>
<dbReference type="KEGG" id="nti:DNFV4_03224"/>
<sequence>MSTRSTRTWRIAAMPRQGSGPRPCIGAVAVVALALWTAVDAAPCRALEPPSDEQITAGVTRRLTEQTPPLDRVLVRVDHGHVLLSGLVPTAKMKTLATQETLSVPGVQSIANNLWIETEPPTDQQMMLAVQEALQLGRLTPGNNIIVQVSERVVTLAGTVGSEAQRADAFRLAQTVPLVEDVHNQIEVAGPARSDPDIANEAETILRLSPDISLGRLVLRVVNGLMTLEGPAEQREALTTAAAQLRTIQGVRDVQVKVIDQAP</sequence>
<dbReference type="Gene3D" id="3.30.1340.30">
    <property type="match status" value="1"/>
</dbReference>
<name>A0AA86TDU0_9BACT</name>
<dbReference type="PANTHER" id="PTHR34606">
    <property type="entry name" value="BON DOMAIN-CONTAINING PROTEIN"/>
    <property type="match status" value="1"/>
</dbReference>
<evidence type="ECO:0000313" key="2">
    <source>
        <dbReference type="EMBL" id="CAI4032794.1"/>
    </source>
</evidence>
<dbReference type="InterPro" id="IPR007055">
    <property type="entry name" value="BON_dom"/>
</dbReference>
<protein>
    <submittedName>
        <fullName evidence="2">BON domain-containing protein</fullName>
    </submittedName>
</protein>
<dbReference type="EMBL" id="OX365700">
    <property type="protein sequence ID" value="CAI4032794.1"/>
    <property type="molecule type" value="Genomic_DNA"/>
</dbReference>
<evidence type="ECO:0000313" key="3">
    <source>
        <dbReference type="Proteomes" id="UP001179121"/>
    </source>
</evidence>
<dbReference type="PROSITE" id="PS50914">
    <property type="entry name" value="BON"/>
    <property type="match status" value="2"/>
</dbReference>
<gene>
    <name evidence="2" type="ORF">DNFV4_03224</name>
</gene>
<dbReference type="Proteomes" id="UP001179121">
    <property type="component" value="Chromosome"/>
</dbReference>
<evidence type="ECO:0000259" key="1">
    <source>
        <dbReference type="PROSITE" id="PS50914"/>
    </source>
</evidence>
<feature type="domain" description="BON" evidence="1">
    <location>
        <begin position="122"/>
        <end position="190"/>
    </location>
</feature>
<dbReference type="AlphaFoldDB" id="A0AA86TDU0"/>
<reference evidence="2" key="1">
    <citation type="submission" date="2022-10" db="EMBL/GenBank/DDBJ databases">
        <authorList>
            <person name="Koch H."/>
        </authorList>
    </citation>
    <scope>NUCLEOTIDE SEQUENCE</scope>
    <source>
        <strain evidence="2">DNF</strain>
    </source>
</reference>
<accession>A0AA86TDU0</accession>
<feature type="domain" description="BON" evidence="1">
    <location>
        <begin position="51"/>
        <end position="118"/>
    </location>
</feature>